<dbReference type="PANTHER" id="PTHR11730">
    <property type="entry name" value="AMMONIUM TRANSPORTER"/>
    <property type="match status" value="1"/>
</dbReference>
<feature type="transmembrane region" description="Helical" evidence="5">
    <location>
        <begin position="381"/>
        <end position="405"/>
    </location>
</feature>
<keyword evidence="3 5" id="KW-1133">Transmembrane helix</keyword>
<feature type="transmembrane region" description="Helical" evidence="5">
    <location>
        <begin position="290"/>
        <end position="310"/>
    </location>
</feature>
<organism evidence="7">
    <name type="scientific">seawater metagenome</name>
    <dbReference type="NCBI Taxonomy" id="1561972"/>
    <lineage>
        <taxon>unclassified sequences</taxon>
        <taxon>metagenomes</taxon>
        <taxon>ecological metagenomes</taxon>
    </lineage>
</organism>
<dbReference type="GO" id="GO:0005886">
    <property type="term" value="C:plasma membrane"/>
    <property type="evidence" value="ECO:0007669"/>
    <property type="project" value="InterPro"/>
</dbReference>
<evidence type="ECO:0000313" key="7">
    <source>
        <dbReference type="EMBL" id="VVU95554.1"/>
    </source>
</evidence>
<dbReference type="InterPro" id="IPR024041">
    <property type="entry name" value="NH4_transpt_AmtB-like_dom"/>
</dbReference>
<feature type="transmembrane region" description="Helical" evidence="5">
    <location>
        <begin position="75"/>
        <end position="96"/>
    </location>
</feature>
<dbReference type="EMBL" id="CABVLZ010000005">
    <property type="protein sequence ID" value="VVU95554.1"/>
    <property type="molecule type" value="Genomic_DNA"/>
</dbReference>
<accession>A0A5E8CL39</accession>
<feature type="transmembrane region" description="Helical" evidence="5">
    <location>
        <begin position="141"/>
        <end position="166"/>
    </location>
</feature>
<feature type="transmembrane region" description="Helical" evidence="5">
    <location>
        <begin position="7"/>
        <end position="26"/>
    </location>
</feature>
<protein>
    <submittedName>
        <fullName evidence="7">Ammonium Transporter Family</fullName>
    </submittedName>
</protein>
<dbReference type="InterPro" id="IPR002229">
    <property type="entry name" value="RhesusRHD"/>
</dbReference>
<name>A0A5E8CL39_9ZZZZ</name>
<comment type="subcellular location">
    <subcellularLocation>
        <location evidence="1">Membrane</location>
        <topology evidence="1">Multi-pass membrane protein</topology>
    </subcellularLocation>
</comment>
<feature type="transmembrane region" description="Helical" evidence="5">
    <location>
        <begin position="46"/>
        <end position="68"/>
    </location>
</feature>
<feature type="domain" description="Ammonium transporter AmtB-like" evidence="6">
    <location>
        <begin position="19"/>
        <end position="411"/>
    </location>
</feature>
<dbReference type="PANTHER" id="PTHR11730:SF60">
    <property type="entry name" value="RH50, ISOFORM D"/>
    <property type="match status" value="1"/>
</dbReference>
<evidence type="ECO:0000259" key="6">
    <source>
        <dbReference type="Pfam" id="PF00909"/>
    </source>
</evidence>
<proteinExistence type="predicted"/>
<sequence length="460" mass="50823">MDFYKKTFAWLIFGFQTLMILCYGLFVDYSDNFNNTTSVSETIDHYYPFYQDVHVMILIGFGFLMTFLNKYAYSALGYTLLITAMVIQASILINGFFHNCFKNEWHNLELTIESLITGDFAAAVVLISLGAVLGRLNPLQIFIMALVELIFYSINESIGVILYEAVDMGGSMYVHTFGAFFGLAVSWVITKISCRHSLRDRKANKNSNTLAMIGTLFLWMFWPSFNGALAIGYAQHRVVINTVFALSASCIGAFLMSQLVNKDNKFNMEHILNATLAGGVAVGSSADLVIAPYGALITGFVAGVISVIGYEKLTPYLEKNYDIYDTCGVNNLHGIPGIIGGLGGFISASVAKEDLYGGSVSEVFPARANGRTALEQGGYQLAALFTTIGISIISGLLTGVILSVYKLKKKEPYYTDDQHWLLDEKQEENKDIELTSQQNVDNSNIENTNQDNDLVFVDEV</sequence>
<gene>
    <name evidence="7" type="ORF">CPAV1605_1306</name>
</gene>
<dbReference type="GO" id="GO:0008519">
    <property type="term" value="F:ammonium channel activity"/>
    <property type="evidence" value="ECO:0007669"/>
    <property type="project" value="InterPro"/>
</dbReference>
<dbReference type="GO" id="GO:0097272">
    <property type="term" value="P:ammonium homeostasis"/>
    <property type="evidence" value="ECO:0007669"/>
    <property type="project" value="TreeGrafter"/>
</dbReference>
<dbReference type="InterPro" id="IPR029020">
    <property type="entry name" value="Ammonium/urea_transptr"/>
</dbReference>
<dbReference type="PRINTS" id="PR00342">
    <property type="entry name" value="RHESUSRHD"/>
</dbReference>
<reference evidence="7" key="1">
    <citation type="submission" date="2019-09" db="EMBL/GenBank/DDBJ databases">
        <authorList>
            <person name="Needham M D."/>
        </authorList>
    </citation>
    <scope>NUCLEOTIDE SEQUENCE</scope>
</reference>
<dbReference type="Pfam" id="PF00909">
    <property type="entry name" value="Ammonium_transp"/>
    <property type="match status" value="1"/>
</dbReference>
<evidence type="ECO:0000256" key="2">
    <source>
        <dbReference type="ARBA" id="ARBA00022692"/>
    </source>
</evidence>
<feature type="transmembrane region" description="Helical" evidence="5">
    <location>
        <begin position="210"/>
        <end position="233"/>
    </location>
</feature>
<evidence type="ECO:0000256" key="4">
    <source>
        <dbReference type="ARBA" id="ARBA00023136"/>
    </source>
</evidence>
<evidence type="ECO:0000256" key="3">
    <source>
        <dbReference type="ARBA" id="ARBA00022989"/>
    </source>
</evidence>
<evidence type="ECO:0000256" key="1">
    <source>
        <dbReference type="ARBA" id="ARBA00004141"/>
    </source>
</evidence>
<keyword evidence="2 5" id="KW-0812">Transmembrane</keyword>
<feature type="transmembrane region" description="Helical" evidence="5">
    <location>
        <begin position="239"/>
        <end position="260"/>
    </location>
</feature>
<dbReference type="AlphaFoldDB" id="A0A5E8CL39"/>
<keyword evidence="4 5" id="KW-0472">Membrane</keyword>
<dbReference type="Gene3D" id="1.10.3430.10">
    <property type="entry name" value="Ammonium transporter AmtB like domains"/>
    <property type="match status" value="1"/>
</dbReference>
<dbReference type="SUPFAM" id="SSF111352">
    <property type="entry name" value="Ammonium transporter"/>
    <property type="match status" value="1"/>
</dbReference>
<feature type="transmembrane region" description="Helical" evidence="5">
    <location>
        <begin position="116"/>
        <end position="134"/>
    </location>
</feature>
<evidence type="ECO:0000256" key="5">
    <source>
        <dbReference type="SAM" id="Phobius"/>
    </source>
</evidence>